<evidence type="ECO:0000256" key="6">
    <source>
        <dbReference type="ARBA" id="ARBA00022023"/>
    </source>
</evidence>
<comment type="cofactor">
    <cofactor evidence="16">
        <name>Mg(2+)</name>
        <dbReference type="ChEBI" id="CHEBI:18420"/>
    </cofactor>
</comment>
<dbReference type="Gene3D" id="1.10.340.30">
    <property type="entry name" value="Hypothetical protein, domain 2"/>
    <property type="match status" value="1"/>
</dbReference>
<dbReference type="InterPro" id="IPR020084">
    <property type="entry name" value="NUDIX_hydrolase_CS"/>
</dbReference>
<dbReference type="PROSITE" id="PS51462">
    <property type="entry name" value="NUDIX"/>
    <property type="match status" value="1"/>
</dbReference>
<dbReference type="GO" id="GO:0000701">
    <property type="term" value="F:purine-specific mismatch base pair DNA N-glycosylase activity"/>
    <property type="evidence" value="ECO:0007669"/>
    <property type="project" value="UniProtKB-EC"/>
</dbReference>
<dbReference type="PROSITE" id="PS01155">
    <property type="entry name" value="ENDONUCLEASE_III_2"/>
    <property type="match status" value="1"/>
</dbReference>
<evidence type="ECO:0000256" key="4">
    <source>
        <dbReference type="ARBA" id="ARBA00008343"/>
    </source>
</evidence>
<dbReference type="Pfam" id="PF00730">
    <property type="entry name" value="HhH-GPD"/>
    <property type="match status" value="1"/>
</dbReference>
<evidence type="ECO:0000259" key="17">
    <source>
        <dbReference type="PROSITE" id="PS51462"/>
    </source>
</evidence>
<proteinExistence type="inferred from homology"/>
<dbReference type="OrthoDB" id="9802365at2"/>
<keyword evidence="13" id="KW-0234">DNA repair</keyword>
<feature type="domain" description="Nudix hydrolase" evidence="17">
    <location>
        <begin position="239"/>
        <end position="364"/>
    </location>
</feature>
<dbReference type="FunCoup" id="A0A212Q1V6">
    <property type="interactions" value="445"/>
</dbReference>
<dbReference type="PANTHER" id="PTHR42944:SF1">
    <property type="entry name" value="ADENINE DNA GLYCOSYLASE"/>
    <property type="match status" value="1"/>
</dbReference>
<dbReference type="InterPro" id="IPR003265">
    <property type="entry name" value="HhH-GPD_domain"/>
</dbReference>
<evidence type="ECO:0000256" key="11">
    <source>
        <dbReference type="ARBA" id="ARBA00023004"/>
    </source>
</evidence>
<keyword evidence="16" id="KW-0460">Magnesium</keyword>
<keyword evidence="8 16" id="KW-0479">Metal-binding</keyword>
<dbReference type="GO" id="GO:0006284">
    <property type="term" value="P:base-excision repair"/>
    <property type="evidence" value="ECO:0007669"/>
    <property type="project" value="InterPro"/>
</dbReference>
<evidence type="ECO:0000256" key="7">
    <source>
        <dbReference type="ARBA" id="ARBA00022485"/>
    </source>
</evidence>
<organism evidence="18 19">
    <name type="scientific">Thermoflexus hugenholtzii JAD2</name>
    <dbReference type="NCBI Taxonomy" id="877466"/>
    <lineage>
        <taxon>Bacteria</taxon>
        <taxon>Bacillati</taxon>
        <taxon>Chloroflexota</taxon>
        <taxon>Thermoflexia</taxon>
        <taxon>Thermoflexales</taxon>
        <taxon>Thermoflexaceae</taxon>
        <taxon>Thermoflexus</taxon>
    </lineage>
</organism>
<gene>
    <name evidence="18" type="ORF">SAMN02746019_00024200</name>
</gene>
<dbReference type="InterPro" id="IPR015797">
    <property type="entry name" value="NUDIX_hydrolase-like_dom_sf"/>
</dbReference>
<keyword evidence="10" id="KW-0378">Hydrolase</keyword>
<keyword evidence="14" id="KW-0326">Glycosidase</keyword>
<feature type="binding site" evidence="16">
    <location>
        <position position="293"/>
    </location>
    <ligand>
        <name>Mg(2+)</name>
        <dbReference type="ChEBI" id="CHEBI:18420"/>
    </ligand>
</feature>
<evidence type="ECO:0000256" key="12">
    <source>
        <dbReference type="ARBA" id="ARBA00023014"/>
    </source>
</evidence>
<evidence type="ECO:0000256" key="1">
    <source>
        <dbReference type="ARBA" id="ARBA00000843"/>
    </source>
</evidence>
<dbReference type="InterPro" id="IPR004036">
    <property type="entry name" value="Endonuclease-III-like_CS2"/>
</dbReference>
<dbReference type="PRINTS" id="PR00502">
    <property type="entry name" value="NUDIXFAMILY"/>
</dbReference>
<dbReference type="InterPro" id="IPR003561">
    <property type="entry name" value="Mutator_MutT"/>
</dbReference>
<evidence type="ECO:0000256" key="15">
    <source>
        <dbReference type="PIRSR" id="PIRSR603561-1"/>
    </source>
</evidence>
<dbReference type="FunFam" id="1.10.340.30:FF:000002">
    <property type="entry name" value="Adenine DNA glycosylase"/>
    <property type="match status" value="1"/>
</dbReference>
<dbReference type="EC" id="3.2.2.31" evidence="5"/>
<dbReference type="GO" id="GO:0032357">
    <property type="term" value="F:oxidized purine DNA binding"/>
    <property type="evidence" value="ECO:0007669"/>
    <property type="project" value="TreeGrafter"/>
</dbReference>
<evidence type="ECO:0000313" key="18">
    <source>
        <dbReference type="EMBL" id="SNB53179.1"/>
    </source>
</evidence>
<dbReference type="NCBIfam" id="TIGR01084">
    <property type="entry name" value="mutY"/>
    <property type="match status" value="1"/>
</dbReference>
<dbReference type="Pfam" id="PF14815">
    <property type="entry name" value="NUDIX_4"/>
    <property type="match status" value="1"/>
</dbReference>
<dbReference type="PANTHER" id="PTHR42944">
    <property type="entry name" value="ADENINE DNA GLYCOSYLASE"/>
    <property type="match status" value="1"/>
</dbReference>
<evidence type="ECO:0000256" key="3">
    <source>
        <dbReference type="ARBA" id="ARBA00002933"/>
    </source>
</evidence>
<dbReference type="InterPro" id="IPR000445">
    <property type="entry name" value="HhH_motif"/>
</dbReference>
<dbReference type="NCBIfam" id="TIGR00586">
    <property type="entry name" value="mutt"/>
    <property type="match status" value="1"/>
</dbReference>
<name>A0A212Q1V6_9CHLR</name>
<dbReference type="RefSeq" id="WP_088570181.1">
    <property type="nucleotide sequence ID" value="NZ_FYEK01000003.1"/>
</dbReference>
<dbReference type="SUPFAM" id="SSF48150">
    <property type="entry name" value="DNA-glycosylase"/>
    <property type="match status" value="1"/>
</dbReference>
<dbReference type="GO" id="GO:0046872">
    <property type="term" value="F:metal ion binding"/>
    <property type="evidence" value="ECO:0007669"/>
    <property type="project" value="UniProtKB-KW"/>
</dbReference>
<dbReference type="GO" id="GO:0006298">
    <property type="term" value="P:mismatch repair"/>
    <property type="evidence" value="ECO:0007669"/>
    <property type="project" value="TreeGrafter"/>
</dbReference>
<dbReference type="CDD" id="cd00056">
    <property type="entry name" value="ENDO3c"/>
    <property type="match status" value="1"/>
</dbReference>
<evidence type="ECO:0000313" key="19">
    <source>
        <dbReference type="Proteomes" id="UP000197025"/>
    </source>
</evidence>
<dbReference type="InterPro" id="IPR044298">
    <property type="entry name" value="MIG/MutY"/>
</dbReference>
<dbReference type="Gene3D" id="3.90.79.10">
    <property type="entry name" value="Nucleoside Triphosphate Pyrophosphohydrolase"/>
    <property type="match status" value="1"/>
</dbReference>
<dbReference type="SMART" id="SM00478">
    <property type="entry name" value="ENDO3c"/>
    <property type="match status" value="1"/>
</dbReference>
<dbReference type="Proteomes" id="UP000197025">
    <property type="component" value="Unassembled WGS sequence"/>
</dbReference>
<dbReference type="PROSITE" id="PS00893">
    <property type="entry name" value="NUDIX_BOX"/>
    <property type="match status" value="1"/>
</dbReference>
<dbReference type="SMART" id="SM00525">
    <property type="entry name" value="FES"/>
    <property type="match status" value="1"/>
</dbReference>
<evidence type="ECO:0000256" key="16">
    <source>
        <dbReference type="PIRSR" id="PIRSR603561-2"/>
    </source>
</evidence>
<dbReference type="CDD" id="cd03425">
    <property type="entry name" value="NUDIX_MutT_NudA_like"/>
    <property type="match status" value="1"/>
</dbReference>
<dbReference type="InParanoid" id="A0A212Q1V6"/>
<comment type="function">
    <text evidence="3">Adenine glycosylase active on G-A mispairs. MutY also corrects error-prone DNA synthesis past GO lesions which are due to the oxidatively damaged form of guanine: 7,8-dihydro-8-oxoguanine (8-oxo-dGTP).</text>
</comment>
<sequence length="380" mass="43299">MEREGKPSGISEVERAIAEALLRWYETHRRDLPWRRRRDPYAIWIAEVMLQQTRVETVIPYYERFLARFPTLQDLAAAPLEEVLKAWEGLGYYARARHLHEAARRLMEERGGEFPRTLAEWRRLPGVGPYMAAAILSIAFGQDIVALDGNAIRVLARLFAFDQDPRRPAGRRQLQQRAERLLPSGQAGAFNQALMDLGATLCTPKSPRCPECPLRAFCAAYAQGNPEAFPVRAPRRMLPHYDVTAGVIEADGRVLIAQRPLQGMLGGLWEFPGGKVEPGESLEECLQRELREELGIEVEVGEPLLTLRHTYTHMRITLHVFRCRIRSGTPQPIGCADVRWVPIAELDRYAFPRTDQRIVEWLRQEGSSSLTRQTTGRSRT</sequence>
<dbReference type="EMBL" id="FYEK01000003">
    <property type="protein sequence ID" value="SNB53179.1"/>
    <property type="molecule type" value="Genomic_DNA"/>
</dbReference>
<comment type="cofactor">
    <cofactor evidence="2">
        <name>[4Fe-4S] cluster</name>
        <dbReference type="ChEBI" id="CHEBI:49883"/>
    </cofactor>
</comment>
<keyword evidence="11" id="KW-0408">Iron</keyword>
<keyword evidence="12" id="KW-0411">Iron-sulfur</keyword>
<dbReference type="AlphaFoldDB" id="A0A212Q1V6"/>
<feature type="binding site" evidence="15">
    <location>
        <begin position="270"/>
        <end position="273"/>
    </location>
    <ligand>
        <name>8-oxo-dGTP</name>
        <dbReference type="ChEBI" id="CHEBI:77896"/>
    </ligand>
</feature>
<dbReference type="InterPro" id="IPR000086">
    <property type="entry name" value="NUDIX_hydrolase_dom"/>
</dbReference>
<dbReference type="GO" id="GO:0051539">
    <property type="term" value="F:4 iron, 4 sulfur cluster binding"/>
    <property type="evidence" value="ECO:0007669"/>
    <property type="project" value="UniProtKB-KW"/>
</dbReference>
<evidence type="ECO:0000256" key="8">
    <source>
        <dbReference type="ARBA" id="ARBA00022723"/>
    </source>
</evidence>
<dbReference type="Gene3D" id="1.10.1670.10">
    <property type="entry name" value="Helix-hairpin-Helix base-excision DNA repair enzymes (C-terminal)"/>
    <property type="match status" value="1"/>
</dbReference>
<dbReference type="InterPro" id="IPR011257">
    <property type="entry name" value="DNA_glycosylase"/>
</dbReference>
<dbReference type="InterPro" id="IPR023170">
    <property type="entry name" value="HhH_base_excis_C"/>
</dbReference>
<dbReference type="GO" id="GO:0034039">
    <property type="term" value="F:8-oxo-7,8-dihydroguanine DNA N-glycosylase activity"/>
    <property type="evidence" value="ECO:0007669"/>
    <property type="project" value="TreeGrafter"/>
</dbReference>
<evidence type="ECO:0000256" key="5">
    <source>
        <dbReference type="ARBA" id="ARBA00012045"/>
    </source>
</evidence>
<feature type="binding site" evidence="15">
    <location>
        <position position="259"/>
    </location>
    <ligand>
        <name>8-oxo-dGTP</name>
        <dbReference type="ChEBI" id="CHEBI:77896"/>
    </ligand>
</feature>
<keyword evidence="7" id="KW-0004">4Fe-4S</keyword>
<dbReference type="PROSITE" id="PS00764">
    <property type="entry name" value="ENDONUCLEASE_III_1"/>
    <property type="match status" value="1"/>
</dbReference>
<evidence type="ECO:0000256" key="9">
    <source>
        <dbReference type="ARBA" id="ARBA00022763"/>
    </source>
</evidence>
<comment type="similarity">
    <text evidence="4">Belongs to the Nth/MutY family.</text>
</comment>
<keyword evidence="9" id="KW-0227">DNA damage</keyword>
<accession>A0A212Q1V6</accession>
<protein>
    <recommendedName>
        <fullName evidence="6">Adenine DNA glycosylase</fullName>
        <ecNumber evidence="5">3.2.2.31</ecNumber>
    </recommendedName>
</protein>
<dbReference type="InterPro" id="IPR029119">
    <property type="entry name" value="MutY_C"/>
</dbReference>
<dbReference type="GO" id="GO:0035485">
    <property type="term" value="F:adenine/guanine mispair binding"/>
    <property type="evidence" value="ECO:0007669"/>
    <property type="project" value="TreeGrafter"/>
</dbReference>
<reference evidence="19" key="1">
    <citation type="submission" date="2017-06" db="EMBL/GenBank/DDBJ databases">
        <authorList>
            <person name="Varghese N."/>
            <person name="Submissions S."/>
        </authorList>
    </citation>
    <scope>NUCLEOTIDE SEQUENCE [LARGE SCALE GENOMIC DNA]</scope>
    <source>
        <strain evidence="19">JAD2</strain>
    </source>
</reference>
<dbReference type="InterPro" id="IPR003651">
    <property type="entry name" value="Endonuclease3_FeS-loop_motif"/>
</dbReference>
<dbReference type="SUPFAM" id="SSF55811">
    <property type="entry name" value="Nudix"/>
    <property type="match status" value="1"/>
</dbReference>
<dbReference type="Pfam" id="PF00633">
    <property type="entry name" value="HHH"/>
    <property type="match status" value="1"/>
</dbReference>
<dbReference type="GO" id="GO:0008413">
    <property type="term" value="F:8-oxo-7,8-dihydroguanosine triphosphate pyrophosphatase activity"/>
    <property type="evidence" value="ECO:0007669"/>
    <property type="project" value="InterPro"/>
</dbReference>
<feature type="binding site" evidence="16">
    <location>
        <position position="273"/>
    </location>
    <ligand>
        <name>Mg(2+)</name>
        <dbReference type="ChEBI" id="CHEBI:18420"/>
    </ligand>
</feature>
<dbReference type="InterPro" id="IPR005760">
    <property type="entry name" value="A/G_AdeGlyc_MutY"/>
</dbReference>
<evidence type="ECO:0000256" key="2">
    <source>
        <dbReference type="ARBA" id="ARBA00001966"/>
    </source>
</evidence>
<evidence type="ECO:0000256" key="10">
    <source>
        <dbReference type="ARBA" id="ARBA00022801"/>
    </source>
</evidence>
<evidence type="ECO:0000256" key="13">
    <source>
        <dbReference type="ARBA" id="ARBA00023204"/>
    </source>
</evidence>
<evidence type="ECO:0000256" key="14">
    <source>
        <dbReference type="ARBA" id="ARBA00023295"/>
    </source>
</evidence>
<comment type="catalytic activity">
    <reaction evidence="1">
        <text>Hydrolyzes free adenine bases from 7,8-dihydro-8-oxoguanine:adenine mismatched double-stranded DNA, leaving an apurinic site.</text>
        <dbReference type="EC" id="3.2.2.31"/>
    </reaction>
</comment>
<keyword evidence="19" id="KW-1185">Reference proteome</keyword>
<dbReference type="InterPro" id="IPR020476">
    <property type="entry name" value="Nudix_hydrolase"/>
</dbReference>
<dbReference type="InterPro" id="IPR004035">
    <property type="entry name" value="Endouclease-III_FeS-bd_BS"/>
</dbReference>